<keyword evidence="3" id="KW-1185">Reference proteome</keyword>
<comment type="caution">
    <text evidence="2">The sequence shown here is derived from an EMBL/GenBank/DDBJ whole genome shotgun (WGS) entry which is preliminary data.</text>
</comment>
<evidence type="ECO:0000313" key="3">
    <source>
        <dbReference type="Proteomes" id="UP001228504"/>
    </source>
</evidence>
<gene>
    <name evidence="2" type="ORF">J2S18_001580</name>
</gene>
<protein>
    <recommendedName>
        <fullName evidence="4">4 TMS phage holin, superfamily IV</fullName>
    </recommendedName>
</protein>
<sequence>MLKNNIFIRFFLVIISSIISSIIYLNGRYIIAITLMIIICNLMSLIAKKPLYETTKLTFLYSMIMGIILIGIVGVFGILKTKLGLISLCLVYEIGFLIISIFSIFNIILSYLLKKIKLGERL</sequence>
<feature type="transmembrane region" description="Helical" evidence="1">
    <location>
        <begin position="85"/>
        <end position="113"/>
    </location>
</feature>
<keyword evidence="1" id="KW-0472">Membrane</keyword>
<keyword evidence="1" id="KW-1133">Transmembrane helix</keyword>
<organism evidence="2 3">
    <name type="scientific">Eubacterium multiforme</name>
    <dbReference type="NCBI Taxonomy" id="83339"/>
    <lineage>
        <taxon>Bacteria</taxon>
        <taxon>Bacillati</taxon>
        <taxon>Bacillota</taxon>
        <taxon>Clostridia</taxon>
        <taxon>Eubacteriales</taxon>
        <taxon>Eubacteriaceae</taxon>
        <taxon>Eubacterium</taxon>
    </lineage>
</organism>
<feature type="transmembrane region" description="Helical" evidence="1">
    <location>
        <begin position="7"/>
        <end position="24"/>
    </location>
</feature>
<dbReference type="Proteomes" id="UP001228504">
    <property type="component" value="Unassembled WGS sequence"/>
</dbReference>
<feature type="transmembrane region" description="Helical" evidence="1">
    <location>
        <begin position="30"/>
        <end position="47"/>
    </location>
</feature>
<name>A0ABT9UTM6_9FIRM</name>
<evidence type="ECO:0000256" key="1">
    <source>
        <dbReference type="SAM" id="Phobius"/>
    </source>
</evidence>
<keyword evidence="1" id="KW-0812">Transmembrane</keyword>
<dbReference type="EMBL" id="JAUSUF010000004">
    <property type="protein sequence ID" value="MDQ0149649.1"/>
    <property type="molecule type" value="Genomic_DNA"/>
</dbReference>
<proteinExistence type="predicted"/>
<evidence type="ECO:0000313" key="2">
    <source>
        <dbReference type="EMBL" id="MDQ0149649.1"/>
    </source>
</evidence>
<reference evidence="2 3" key="1">
    <citation type="submission" date="2023-07" db="EMBL/GenBank/DDBJ databases">
        <title>Genomic Encyclopedia of Type Strains, Phase IV (KMG-IV): sequencing the most valuable type-strain genomes for metagenomic binning, comparative biology and taxonomic classification.</title>
        <authorList>
            <person name="Goeker M."/>
        </authorList>
    </citation>
    <scope>NUCLEOTIDE SEQUENCE [LARGE SCALE GENOMIC DNA]</scope>
    <source>
        <strain evidence="2 3">DSM 20694</strain>
    </source>
</reference>
<evidence type="ECO:0008006" key="4">
    <source>
        <dbReference type="Google" id="ProtNLM"/>
    </source>
</evidence>
<feature type="transmembrane region" description="Helical" evidence="1">
    <location>
        <begin position="59"/>
        <end position="79"/>
    </location>
</feature>
<accession>A0ABT9UTM6</accession>